<proteinExistence type="inferred from homology"/>
<dbReference type="GO" id="GO:0003677">
    <property type="term" value="F:DNA binding"/>
    <property type="evidence" value="ECO:0007669"/>
    <property type="project" value="UniProtKB-UniRule"/>
</dbReference>
<dbReference type="Gene3D" id="1.10.287.180">
    <property type="entry name" value="Transcription elongation factor, GreA/GreB, N-terminal domain"/>
    <property type="match status" value="1"/>
</dbReference>
<evidence type="ECO:0000256" key="6">
    <source>
        <dbReference type="ARBA" id="ARBA00024916"/>
    </source>
</evidence>
<comment type="function">
    <text evidence="6 8 9">Necessary for efficient RNA polymerase transcription elongation past template-encoded arresting sites. The arresting sites in DNA have the property of trapping a certain fraction of elongating RNA polymerases that pass through, resulting in locked ternary complexes. Cleavage of the nascent transcript by cleavage factors such as GreA or GreB allows the resumption of elongation from the new 3'terminus. GreA releases sequences of 2 to 3 nucleotides.</text>
</comment>
<reference evidence="12 13" key="1">
    <citation type="submission" date="2017-04" db="EMBL/GenBank/DDBJ databases">
        <authorList>
            <person name="Afonso C.L."/>
            <person name="Miller P.J."/>
            <person name="Scott M.A."/>
            <person name="Spackman E."/>
            <person name="Goraichik I."/>
            <person name="Dimitrov K.M."/>
            <person name="Suarez D.L."/>
            <person name="Swayne D.E."/>
        </authorList>
    </citation>
    <scope>NUCLEOTIDE SEQUENCE [LARGE SCALE GENOMIC DNA]</scope>
    <source>
        <strain evidence="12 13">N3/975</strain>
    </source>
</reference>
<keyword evidence="12" id="KW-0648">Protein biosynthesis</keyword>
<dbReference type="PROSITE" id="PS00829">
    <property type="entry name" value="GREAB_1"/>
    <property type="match status" value="1"/>
</dbReference>
<evidence type="ECO:0000313" key="12">
    <source>
        <dbReference type="EMBL" id="SMF64731.1"/>
    </source>
</evidence>
<dbReference type="InterPro" id="IPR036805">
    <property type="entry name" value="Tscrpt_elong_fac_GreA/B_N_sf"/>
</dbReference>
<organism evidence="12 13">
    <name type="scientific">Paenibacillus uliginis N3/975</name>
    <dbReference type="NCBI Taxonomy" id="1313296"/>
    <lineage>
        <taxon>Bacteria</taxon>
        <taxon>Bacillati</taxon>
        <taxon>Bacillota</taxon>
        <taxon>Bacilli</taxon>
        <taxon>Bacillales</taxon>
        <taxon>Paenibacillaceae</taxon>
        <taxon>Paenibacillus</taxon>
    </lineage>
</organism>
<evidence type="ECO:0000256" key="7">
    <source>
        <dbReference type="ARBA" id="ARBA00030776"/>
    </source>
</evidence>
<sequence>MSKEEEVIVTAEGYAKLEEELKYLKGPKRKELAERLKLAISYGDLKENSEYHSAKDDQSFMETRIIVLEKMLTKAKVIDADNLNLDKVSVGSVVVLNDIEFSEKIKYRIVGPAEADVADNKISYESPLGKELMGKEVGSVIHVSAPMGIIKYELLEIKAD</sequence>
<keyword evidence="12" id="KW-0251">Elongation factor</keyword>
<evidence type="ECO:0000256" key="1">
    <source>
        <dbReference type="ARBA" id="ARBA00008213"/>
    </source>
</evidence>
<evidence type="ECO:0000256" key="4">
    <source>
        <dbReference type="ARBA" id="ARBA00023125"/>
    </source>
</evidence>
<dbReference type="SUPFAM" id="SSF54534">
    <property type="entry name" value="FKBP-like"/>
    <property type="match status" value="1"/>
</dbReference>
<feature type="domain" description="Transcription elongation factor GreA/GreB N-terminal" evidence="11">
    <location>
        <begin position="8"/>
        <end position="77"/>
    </location>
</feature>
<dbReference type="EMBL" id="LT840184">
    <property type="protein sequence ID" value="SMF64731.1"/>
    <property type="molecule type" value="Genomic_DNA"/>
</dbReference>
<gene>
    <name evidence="8" type="primary">greA</name>
    <name evidence="12" type="ORF">SAMN05661091_0104</name>
</gene>
<dbReference type="FunFam" id="1.10.287.180:FF:000001">
    <property type="entry name" value="Transcription elongation factor GreA"/>
    <property type="match status" value="1"/>
</dbReference>
<comment type="similarity">
    <text evidence="1 8 9">Belongs to the GreA/GreB family.</text>
</comment>
<dbReference type="PIRSF" id="PIRSF006092">
    <property type="entry name" value="GreA_GreB"/>
    <property type="match status" value="1"/>
</dbReference>
<keyword evidence="3 8" id="KW-0805">Transcription regulation</keyword>
<dbReference type="NCBIfam" id="NF001263">
    <property type="entry name" value="PRK00226.1-4"/>
    <property type="match status" value="1"/>
</dbReference>
<dbReference type="GO" id="GO:0070063">
    <property type="term" value="F:RNA polymerase binding"/>
    <property type="evidence" value="ECO:0007669"/>
    <property type="project" value="InterPro"/>
</dbReference>
<evidence type="ECO:0000259" key="11">
    <source>
        <dbReference type="Pfam" id="PF03449"/>
    </source>
</evidence>
<dbReference type="HAMAP" id="MF_00105">
    <property type="entry name" value="GreA_GreB"/>
    <property type="match status" value="1"/>
</dbReference>
<evidence type="ECO:0000313" key="13">
    <source>
        <dbReference type="Proteomes" id="UP000192940"/>
    </source>
</evidence>
<keyword evidence="13" id="KW-1185">Reference proteome</keyword>
<dbReference type="FunFam" id="3.10.50.30:FF:000001">
    <property type="entry name" value="Transcription elongation factor GreA"/>
    <property type="match status" value="1"/>
</dbReference>
<dbReference type="Gene3D" id="3.10.50.30">
    <property type="entry name" value="Transcription elongation factor, GreA/GreB, C-terminal domain"/>
    <property type="match status" value="1"/>
</dbReference>
<dbReference type="GO" id="GO:0006354">
    <property type="term" value="P:DNA-templated transcription elongation"/>
    <property type="evidence" value="ECO:0007669"/>
    <property type="project" value="TreeGrafter"/>
</dbReference>
<evidence type="ECO:0000256" key="2">
    <source>
        <dbReference type="ARBA" id="ARBA00013729"/>
    </source>
</evidence>
<dbReference type="Pfam" id="PF03449">
    <property type="entry name" value="GreA_GreB_N"/>
    <property type="match status" value="1"/>
</dbReference>
<evidence type="ECO:0000256" key="5">
    <source>
        <dbReference type="ARBA" id="ARBA00023163"/>
    </source>
</evidence>
<dbReference type="AlphaFoldDB" id="A0A1X7G659"/>
<keyword evidence="5 8" id="KW-0804">Transcription</keyword>
<dbReference type="RefSeq" id="WP_208917195.1">
    <property type="nucleotide sequence ID" value="NZ_LT840184.1"/>
</dbReference>
<dbReference type="InterPro" id="IPR028624">
    <property type="entry name" value="Tscrpt_elong_fac_GreA/B"/>
</dbReference>
<dbReference type="PANTHER" id="PTHR30437">
    <property type="entry name" value="TRANSCRIPTION ELONGATION FACTOR GREA"/>
    <property type="match status" value="1"/>
</dbReference>
<dbReference type="NCBIfam" id="TIGR01462">
    <property type="entry name" value="greA"/>
    <property type="match status" value="1"/>
</dbReference>
<dbReference type="GO" id="GO:0003746">
    <property type="term" value="F:translation elongation factor activity"/>
    <property type="evidence" value="ECO:0007669"/>
    <property type="project" value="UniProtKB-KW"/>
</dbReference>
<evidence type="ECO:0000256" key="8">
    <source>
        <dbReference type="HAMAP-Rule" id="MF_00105"/>
    </source>
</evidence>
<dbReference type="GO" id="GO:0032784">
    <property type="term" value="P:regulation of DNA-templated transcription elongation"/>
    <property type="evidence" value="ECO:0007669"/>
    <property type="project" value="UniProtKB-UniRule"/>
</dbReference>
<name>A0A1X7G659_9BACL</name>
<dbReference type="Pfam" id="PF01272">
    <property type="entry name" value="GreA_GreB"/>
    <property type="match status" value="1"/>
</dbReference>
<dbReference type="InterPro" id="IPR022691">
    <property type="entry name" value="Tscrpt_elong_fac_GreA/B_N"/>
</dbReference>
<keyword evidence="4 8" id="KW-0238">DNA-binding</keyword>
<feature type="domain" description="Transcription elongation factor GreA/GreB C-terminal" evidence="10">
    <location>
        <begin position="86"/>
        <end position="158"/>
    </location>
</feature>
<dbReference type="PANTHER" id="PTHR30437:SF4">
    <property type="entry name" value="TRANSCRIPTION ELONGATION FACTOR GREA"/>
    <property type="match status" value="1"/>
</dbReference>
<evidence type="ECO:0000256" key="3">
    <source>
        <dbReference type="ARBA" id="ARBA00023015"/>
    </source>
</evidence>
<dbReference type="STRING" id="1313296.SAMN05661091_0104"/>
<dbReference type="InterPro" id="IPR023459">
    <property type="entry name" value="Tscrpt_elong_fac_GreA/B_fam"/>
</dbReference>
<protein>
    <recommendedName>
        <fullName evidence="2 8">Transcription elongation factor GreA</fullName>
    </recommendedName>
    <alternativeName>
        <fullName evidence="7 8">Transcript cleavage factor GreA</fullName>
    </alternativeName>
</protein>
<dbReference type="InterPro" id="IPR018151">
    <property type="entry name" value="TF_GreA/GreB_CS"/>
</dbReference>
<dbReference type="Proteomes" id="UP000192940">
    <property type="component" value="Chromosome I"/>
</dbReference>
<evidence type="ECO:0000256" key="9">
    <source>
        <dbReference type="RuleBase" id="RU000556"/>
    </source>
</evidence>
<dbReference type="InterPro" id="IPR036953">
    <property type="entry name" value="GreA/GreB_C_sf"/>
</dbReference>
<evidence type="ECO:0000259" key="10">
    <source>
        <dbReference type="Pfam" id="PF01272"/>
    </source>
</evidence>
<dbReference type="InterPro" id="IPR006359">
    <property type="entry name" value="Tscrpt_elong_fac_GreA"/>
</dbReference>
<accession>A0A1X7G659</accession>
<dbReference type="SUPFAM" id="SSF46557">
    <property type="entry name" value="GreA transcript cleavage protein, N-terminal domain"/>
    <property type="match status" value="1"/>
</dbReference>
<dbReference type="InterPro" id="IPR001437">
    <property type="entry name" value="Tscrpt_elong_fac_GreA/B_C"/>
</dbReference>